<keyword evidence="2" id="KW-1185">Reference proteome</keyword>
<name>A0A5D3AKG9_9TREE</name>
<proteinExistence type="predicted"/>
<reference evidence="1 2" key="1">
    <citation type="submission" date="2017-05" db="EMBL/GenBank/DDBJ databases">
        <title>The Genome Sequence of Tsuchiyaea wingfieldii DSM 27421.</title>
        <authorList>
            <person name="Cuomo C."/>
            <person name="Passer A."/>
            <person name="Billmyre B."/>
            <person name="Heitman J."/>
        </authorList>
    </citation>
    <scope>NUCLEOTIDE SEQUENCE [LARGE SCALE GENOMIC DNA]</scope>
    <source>
        <strain evidence="1 2">DSM 27421</strain>
    </source>
</reference>
<dbReference type="EMBL" id="NIDF01000165">
    <property type="protein sequence ID" value="TYJ52005.1"/>
    <property type="molecule type" value="Genomic_DNA"/>
</dbReference>
<organism evidence="1 2">
    <name type="scientific">Cryptococcus floricola</name>
    <dbReference type="NCBI Taxonomy" id="2591691"/>
    <lineage>
        <taxon>Eukaryota</taxon>
        <taxon>Fungi</taxon>
        <taxon>Dikarya</taxon>
        <taxon>Basidiomycota</taxon>
        <taxon>Agaricomycotina</taxon>
        <taxon>Tremellomycetes</taxon>
        <taxon>Tremellales</taxon>
        <taxon>Cryptococcaceae</taxon>
        <taxon>Cryptococcus</taxon>
    </lineage>
</organism>
<comment type="caution">
    <text evidence="1">The sequence shown here is derived from an EMBL/GenBank/DDBJ whole genome shotgun (WGS) entry which is preliminary data.</text>
</comment>
<gene>
    <name evidence="1" type="ORF">B9479_007408</name>
</gene>
<evidence type="ECO:0000313" key="1">
    <source>
        <dbReference type="EMBL" id="TYJ52005.1"/>
    </source>
</evidence>
<protein>
    <submittedName>
        <fullName evidence="1">Uncharacterized protein</fullName>
    </submittedName>
</protein>
<sequence length="108" mass="12017">MLHFRAATDRLKDMEEDCYIAHPDDHGGHVMIDDEGRVTGLLIGTGRAYTTSKEEAFECPQGLMDVDAFYAGSNSLSEHEVTLPAEGRPDLAQCVEEGSYFYRRPAYA</sequence>
<accession>A0A5D3AKG9</accession>
<evidence type="ECO:0000313" key="2">
    <source>
        <dbReference type="Proteomes" id="UP000322245"/>
    </source>
</evidence>
<dbReference type="AlphaFoldDB" id="A0A5D3AKG9"/>
<dbReference type="Proteomes" id="UP000322245">
    <property type="component" value="Unassembled WGS sequence"/>
</dbReference>